<protein>
    <submittedName>
        <fullName evidence="1">Uncharacterized protein</fullName>
    </submittedName>
</protein>
<dbReference type="Proteomes" id="UP000479000">
    <property type="component" value="Unassembled WGS sequence"/>
</dbReference>
<dbReference type="AlphaFoldDB" id="A0A6H5GQ39"/>
<keyword evidence="2" id="KW-1185">Reference proteome</keyword>
<feature type="non-terminal residue" evidence="1">
    <location>
        <position position="59"/>
    </location>
</feature>
<organism evidence="1 2">
    <name type="scientific">Nesidiocoris tenuis</name>
    <dbReference type="NCBI Taxonomy" id="355587"/>
    <lineage>
        <taxon>Eukaryota</taxon>
        <taxon>Metazoa</taxon>
        <taxon>Ecdysozoa</taxon>
        <taxon>Arthropoda</taxon>
        <taxon>Hexapoda</taxon>
        <taxon>Insecta</taxon>
        <taxon>Pterygota</taxon>
        <taxon>Neoptera</taxon>
        <taxon>Paraneoptera</taxon>
        <taxon>Hemiptera</taxon>
        <taxon>Heteroptera</taxon>
        <taxon>Panheteroptera</taxon>
        <taxon>Cimicomorpha</taxon>
        <taxon>Miridae</taxon>
        <taxon>Dicyphina</taxon>
        <taxon>Nesidiocoris</taxon>
    </lineage>
</organism>
<proteinExistence type="predicted"/>
<evidence type="ECO:0000313" key="2">
    <source>
        <dbReference type="Proteomes" id="UP000479000"/>
    </source>
</evidence>
<evidence type="ECO:0000313" key="1">
    <source>
        <dbReference type="EMBL" id="CAB0006157.1"/>
    </source>
</evidence>
<gene>
    <name evidence="1" type="ORF">NTEN_LOCUS11634</name>
</gene>
<accession>A0A6H5GQ39</accession>
<sequence length="59" mass="6974">MCKTLQGIQQAQKIQNRFSRTPSIWQNREKGEIASRNSKPNRLKNEKPPILWLIKRGTR</sequence>
<name>A0A6H5GQ39_9HEMI</name>
<dbReference type="EMBL" id="CADCXU010017386">
    <property type="protein sequence ID" value="CAB0006157.1"/>
    <property type="molecule type" value="Genomic_DNA"/>
</dbReference>
<reference evidence="1 2" key="1">
    <citation type="submission" date="2020-02" db="EMBL/GenBank/DDBJ databases">
        <authorList>
            <person name="Ferguson B K."/>
        </authorList>
    </citation>
    <scope>NUCLEOTIDE SEQUENCE [LARGE SCALE GENOMIC DNA]</scope>
</reference>